<evidence type="ECO:0000256" key="7">
    <source>
        <dbReference type="SAM" id="Phobius"/>
    </source>
</evidence>
<comment type="similarity">
    <text evidence="1">Belongs to the thioredoxin family. DsbA subfamily.</text>
</comment>
<keyword evidence="4" id="KW-1015">Disulfide bond</keyword>
<evidence type="ECO:0000256" key="2">
    <source>
        <dbReference type="ARBA" id="ARBA00022729"/>
    </source>
</evidence>
<feature type="transmembrane region" description="Helical" evidence="7">
    <location>
        <begin position="38"/>
        <end position="58"/>
    </location>
</feature>
<proteinExistence type="inferred from homology"/>
<evidence type="ECO:0000259" key="8">
    <source>
        <dbReference type="Pfam" id="PF13462"/>
    </source>
</evidence>
<dbReference type="EMBL" id="JAIEZQ010000003">
    <property type="protein sequence ID" value="MBY9076656.1"/>
    <property type="molecule type" value="Genomic_DNA"/>
</dbReference>
<feature type="region of interest" description="Disordered" evidence="6">
    <location>
        <begin position="1"/>
        <end position="28"/>
    </location>
</feature>
<evidence type="ECO:0000256" key="1">
    <source>
        <dbReference type="ARBA" id="ARBA00005791"/>
    </source>
</evidence>
<evidence type="ECO:0000256" key="5">
    <source>
        <dbReference type="ARBA" id="ARBA00023284"/>
    </source>
</evidence>
<keyword evidence="7" id="KW-1133">Transmembrane helix</keyword>
<dbReference type="RefSeq" id="WP_221026449.1">
    <property type="nucleotide sequence ID" value="NZ_JAIEZQ010000003.1"/>
</dbReference>
<organism evidence="9 10">
    <name type="scientific">Nocardioides jiangsuensis</name>
    <dbReference type="NCBI Taxonomy" id="2866161"/>
    <lineage>
        <taxon>Bacteria</taxon>
        <taxon>Bacillati</taxon>
        <taxon>Actinomycetota</taxon>
        <taxon>Actinomycetes</taxon>
        <taxon>Propionibacteriales</taxon>
        <taxon>Nocardioidaceae</taxon>
        <taxon>Nocardioides</taxon>
    </lineage>
</organism>
<keyword evidence="7" id="KW-0812">Transmembrane</keyword>
<keyword evidence="10" id="KW-1185">Reference proteome</keyword>
<evidence type="ECO:0000256" key="4">
    <source>
        <dbReference type="ARBA" id="ARBA00023157"/>
    </source>
</evidence>
<keyword evidence="5" id="KW-0676">Redox-active center</keyword>
<accession>A0ABS7RNX0</accession>
<feature type="compositionally biased region" description="Low complexity" evidence="6">
    <location>
        <begin position="12"/>
        <end position="25"/>
    </location>
</feature>
<gene>
    <name evidence="9" type="ORF">K1X13_17625</name>
</gene>
<dbReference type="InterPro" id="IPR012336">
    <property type="entry name" value="Thioredoxin-like_fold"/>
</dbReference>
<dbReference type="Proteomes" id="UP000754710">
    <property type="component" value="Unassembled WGS sequence"/>
</dbReference>
<protein>
    <submittedName>
        <fullName evidence="9">DsbA family protein</fullName>
    </submittedName>
</protein>
<keyword evidence="7" id="KW-0472">Membrane</keyword>
<dbReference type="Pfam" id="PF13462">
    <property type="entry name" value="Thioredoxin_4"/>
    <property type="match status" value="1"/>
</dbReference>
<feature type="domain" description="Thioredoxin-like fold" evidence="8">
    <location>
        <begin position="83"/>
        <end position="247"/>
    </location>
</feature>
<dbReference type="PANTHER" id="PTHR13887:SF14">
    <property type="entry name" value="DISULFIDE BOND FORMATION PROTEIN D"/>
    <property type="match status" value="1"/>
</dbReference>
<dbReference type="InterPro" id="IPR036249">
    <property type="entry name" value="Thioredoxin-like_sf"/>
</dbReference>
<dbReference type="Gene3D" id="3.40.30.10">
    <property type="entry name" value="Glutaredoxin"/>
    <property type="match status" value="1"/>
</dbReference>
<evidence type="ECO:0000256" key="3">
    <source>
        <dbReference type="ARBA" id="ARBA00023002"/>
    </source>
</evidence>
<sequence>MTKKQSRATKQAHAQRAAERAAAIRAESERKERRRRTIVVTAVVIGVLTLVVAIATIVQSGRDTTGESATPPAGVVDTYGLPRGSDGAPVTVEIYEDFMCPFCGDLEAAATDMLVGYVDAGDVQVQYKMLSFLDRASDGSDYSTRAMNAVGVVLDTAGPEAAVRLHDLLYENQPAEGTPGLDDDQLVALAVEAGADEEQVRGPIEDRAFEVWVKNATDQANQDGATSTPYVVVNDEPLDQVPTEQLVADLEAAIEAAKAE</sequence>
<keyword evidence="2" id="KW-0732">Signal</keyword>
<evidence type="ECO:0000313" key="10">
    <source>
        <dbReference type="Proteomes" id="UP000754710"/>
    </source>
</evidence>
<dbReference type="SUPFAM" id="SSF52833">
    <property type="entry name" value="Thioredoxin-like"/>
    <property type="match status" value="1"/>
</dbReference>
<comment type="caution">
    <text evidence="9">The sequence shown here is derived from an EMBL/GenBank/DDBJ whole genome shotgun (WGS) entry which is preliminary data.</text>
</comment>
<dbReference type="PANTHER" id="PTHR13887">
    <property type="entry name" value="GLUTATHIONE S-TRANSFERASE KAPPA"/>
    <property type="match status" value="1"/>
</dbReference>
<evidence type="ECO:0000256" key="6">
    <source>
        <dbReference type="SAM" id="MobiDB-lite"/>
    </source>
</evidence>
<keyword evidence="3" id="KW-0560">Oxidoreductase</keyword>
<reference evidence="9 10" key="1">
    <citation type="submission" date="2021-08" db="EMBL/GenBank/DDBJ databases">
        <title>Nocardioides bacterium WL0053 sp. nov., isolated from the sediment.</title>
        <authorList>
            <person name="Wang L."/>
            <person name="Zhang D."/>
            <person name="Zhang A."/>
        </authorList>
    </citation>
    <scope>NUCLEOTIDE SEQUENCE [LARGE SCALE GENOMIC DNA]</scope>
    <source>
        <strain evidence="9 10">WL0053</strain>
    </source>
</reference>
<name>A0ABS7RNX0_9ACTN</name>
<evidence type="ECO:0000313" key="9">
    <source>
        <dbReference type="EMBL" id="MBY9076656.1"/>
    </source>
</evidence>